<keyword evidence="2" id="KW-1185">Reference proteome</keyword>
<sequence>MIGANARESFERIFFGAARARLATDGVCEITPRAAPDVSRGVEVIVLTISSLRFRLLLLLHYRDDEATRACYIGSDGATGRRPLREAFMEVANLCCGAINQALVAHFPDLGMSTPYGLNGASAAHLIELKPDHVAAYDLMVGGSVRLGATLCVCANAHVDFVAETLDVDSGAGELEMF</sequence>
<reference evidence="2" key="1">
    <citation type="submission" date="2011-03" db="EMBL/GenBank/DDBJ databases">
        <authorList>
            <person name="Voget S."/>
            <person name="Streit W.R."/>
            <person name="Jaeger K.E."/>
            <person name="Daniel R."/>
        </authorList>
    </citation>
    <scope>NUCLEOTIDE SEQUENCE [LARGE SCALE GENOMIC DNA]</scope>
    <source>
        <strain evidence="2">PG1</strain>
    </source>
</reference>
<organism evidence="1 2">
    <name type="scientific">Burkholderia plantarii</name>
    <dbReference type="NCBI Taxonomy" id="41899"/>
    <lineage>
        <taxon>Bacteria</taxon>
        <taxon>Pseudomonadati</taxon>
        <taxon>Pseudomonadota</taxon>
        <taxon>Betaproteobacteria</taxon>
        <taxon>Burkholderiales</taxon>
        <taxon>Burkholderiaceae</taxon>
        <taxon>Burkholderia</taxon>
    </lineage>
</organism>
<dbReference type="KEGG" id="bgp:BGL_1c30290"/>
<evidence type="ECO:0000313" key="1">
    <source>
        <dbReference type="EMBL" id="AJK47505.1"/>
    </source>
</evidence>
<evidence type="ECO:0000313" key="2">
    <source>
        <dbReference type="Proteomes" id="UP000031838"/>
    </source>
</evidence>
<proteinExistence type="predicted"/>
<accession>A0A0B6S2E8</accession>
<name>A0A0B6S2E8_BURPL</name>
<evidence type="ECO:0008006" key="3">
    <source>
        <dbReference type="Google" id="ProtNLM"/>
    </source>
</evidence>
<dbReference type="AlphaFoldDB" id="A0A0B6S2E8"/>
<dbReference type="RefSeq" id="WP_042625811.1">
    <property type="nucleotide sequence ID" value="NZ_CP002580.1"/>
</dbReference>
<reference evidence="1 2" key="2">
    <citation type="journal article" date="2016" name="Appl. Microbiol. Biotechnol.">
        <title>Mutations improving production and secretion of extracellular lipase by Burkholderia glumae PG1.</title>
        <authorList>
            <person name="Knapp A."/>
            <person name="Voget S."/>
            <person name="Gao R."/>
            <person name="Zaburannyi N."/>
            <person name="Krysciak D."/>
            <person name="Breuer M."/>
            <person name="Hauer B."/>
            <person name="Streit W.R."/>
            <person name="Muller R."/>
            <person name="Daniel R."/>
            <person name="Jaeger K.E."/>
        </authorList>
    </citation>
    <scope>NUCLEOTIDE SEQUENCE [LARGE SCALE GENOMIC DNA]</scope>
    <source>
        <strain evidence="1 2">PG1</strain>
    </source>
</reference>
<dbReference type="Proteomes" id="UP000031838">
    <property type="component" value="Chromosome 1"/>
</dbReference>
<dbReference type="HOGENOM" id="CLU_1500795_0_0_4"/>
<gene>
    <name evidence="1" type="ORF">BGL_1c30290</name>
</gene>
<protein>
    <recommendedName>
        <fullName evidence="3">Chemotaxis phosphatase CheX-like domain-containing protein</fullName>
    </recommendedName>
</protein>
<dbReference type="EMBL" id="CP002580">
    <property type="protein sequence ID" value="AJK47505.1"/>
    <property type="molecule type" value="Genomic_DNA"/>
</dbReference>